<gene>
    <name evidence="1" type="ORF">SOCEGT47_072480</name>
</gene>
<sequence>MKQSNNVPSLVRGCLRPLSAMRSALSAAALGAGASLLMGCLGTVGAEGYVVSGYPAARAEAVPVEITAYPRVFFRGTYAYLVDGLWYYPTNRGWVVFEEEPAELRRYRQTYRRSPRYVPERELSYPRERGRRYYTPR</sequence>
<dbReference type="RefSeq" id="WP_242515533.1">
    <property type="nucleotide sequence ID" value="NZ_CP012670.1"/>
</dbReference>
<accession>A0A4P2QBI1</accession>
<evidence type="ECO:0008006" key="3">
    <source>
        <dbReference type="Google" id="ProtNLM"/>
    </source>
</evidence>
<evidence type="ECO:0000313" key="2">
    <source>
        <dbReference type="Proteomes" id="UP000295781"/>
    </source>
</evidence>
<dbReference type="AlphaFoldDB" id="A0A4P2QBI1"/>
<dbReference type="EMBL" id="CP012670">
    <property type="protein sequence ID" value="AUX26678.1"/>
    <property type="molecule type" value="Genomic_DNA"/>
</dbReference>
<organism evidence="1 2">
    <name type="scientific">Sorangium cellulosum</name>
    <name type="common">Polyangium cellulosum</name>
    <dbReference type="NCBI Taxonomy" id="56"/>
    <lineage>
        <taxon>Bacteria</taxon>
        <taxon>Pseudomonadati</taxon>
        <taxon>Myxococcota</taxon>
        <taxon>Polyangia</taxon>
        <taxon>Polyangiales</taxon>
        <taxon>Polyangiaceae</taxon>
        <taxon>Sorangium</taxon>
    </lineage>
</organism>
<evidence type="ECO:0000313" key="1">
    <source>
        <dbReference type="EMBL" id="AUX26678.1"/>
    </source>
</evidence>
<proteinExistence type="predicted"/>
<reference evidence="1 2" key="1">
    <citation type="submission" date="2015-09" db="EMBL/GenBank/DDBJ databases">
        <title>Sorangium comparison.</title>
        <authorList>
            <person name="Zaburannyi N."/>
            <person name="Bunk B."/>
            <person name="Overmann J."/>
            <person name="Mueller R."/>
        </authorList>
    </citation>
    <scope>NUCLEOTIDE SEQUENCE [LARGE SCALE GENOMIC DNA]</scope>
    <source>
        <strain evidence="1 2">So ceGT47</strain>
    </source>
</reference>
<protein>
    <recommendedName>
        <fullName evidence="3">Secreted protein</fullName>
    </recommendedName>
</protein>
<dbReference type="Proteomes" id="UP000295781">
    <property type="component" value="Chromosome"/>
</dbReference>
<name>A0A4P2QBI1_SORCE</name>